<dbReference type="InterPro" id="IPR055357">
    <property type="entry name" value="LRR_At1g61320_AtMIF1"/>
</dbReference>
<dbReference type="Proteomes" id="UP000008810">
    <property type="component" value="Chromosome 4"/>
</dbReference>
<reference evidence="3" key="2">
    <citation type="submission" date="2017-06" db="EMBL/GenBank/DDBJ databases">
        <title>WGS assembly of Brachypodium distachyon.</title>
        <authorList>
            <consortium name="The International Brachypodium Initiative"/>
            <person name="Lucas S."/>
            <person name="Harmon-Smith M."/>
            <person name="Lail K."/>
            <person name="Tice H."/>
            <person name="Grimwood J."/>
            <person name="Bruce D."/>
            <person name="Barry K."/>
            <person name="Shu S."/>
            <person name="Lindquist E."/>
            <person name="Wang M."/>
            <person name="Pitluck S."/>
            <person name="Vogel J.P."/>
            <person name="Garvin D.F."/>
            <person name="Mockler T.C."/>
            <person name="Schmutz J."/>
            <person name="Rokhsar D."/>
            <person name="Bevan M.W."/>
        </authorList>
    </citation>
    <scope>NUCLEOTIDE SEQUENCE</scope>
    <source>
        <strain evidence="3">Bd21</strain>
    </source>
</reference>
<evidence type="ECO:0000259" key="2">
    <source>
        <dbReference type="Pfam" id="PF23622"/>
    </source>
</evidence>
<dbReference type="Pfam" id="PF23622">
    <property type="entry name" value="LRR_At1g61320_AtMIF1"/>
    <property type="match status" value="1"/>
</dbReference>
<evidence type="ECO:0000313" key="5">
    <source>
        <dbReference type="Proteomes" id="UP000008810"/>
    </source>
</evidence>
<dbReference type="InterPro" id="IPR053772">
    <property type="entry name" value="At1g61320/At1g61330-like"/>
</dbReference>
<dbReference type="InParanoid" id="A0A2K2CKB1"/>
<protein>
    <recommendedName>
        <fullName evidence="2">At1g61320/AtMIF1 LRR domain-containing protein</fullName>
    </recommendedName>
</protein>
<organism evidence="3">
    <name type="scientific">Brachypodium distachyon</name>
    <name type="common">Purple false brome</name>
    <name type="synonym">Trachynia distachya</name>
    <dbReference type="NCBI Taxonomy" id="15368"/>
    <lineage>
        <taxon>Eukaryota</taxon>
        <taxon>Viridiplantae</taxon>
        <taxon>Streptophyta</taxon>
        <taxon>Embryophyta</taxon>
        <taxon>Tracheophyta</taxon>
        <taxon>Spermatophyta</taxon>
        <taxon>Magnoliopsida</taxon>
        <taxon>Liliopsida</taxon>
        <taxon>Poales</taxon>
        <taxon>Poaceae</taxon>
        <taxon>BOP clade</taxon>
        <taxon>Pooideae</taxon>
        <taxon>Stipodae</taxon>
        <taxon>Brachypodieae</taxon>
        <taxon>Brachypodium</taxon>
    </lineage>
</organism>
<reference evidence="4" key="3">
    <citation type="submission" date="2018-08" db="UniProtKB">
        <authorList>
            <consortium name="EnsemblPlants"/>
        </authorList>
    </citation>
    <scope>IDENTIFICATION</scope>
    <source>
        <strain evidence="4">cv. Bd21</strain>
    </source>
</reference>
<keyword evidence="5" id="KW-1185">Reference proteome</keyword>
<feature type="compositionally biased region" description="Polar residues" evidence="1">
    <location>
        <begin position="34"/>
        <end position="43"/>
    </location>
</feature>
<feature type="non-terminal residue" evidence="3">
    <location>
        <position position="1"/>
    </location>
</feature>
<dbReference type="SUPFAM" id="SSF52058">
    <property type="entry name" value="L domain-like"/>
    <property type="match status" value="1"/>
</dbReference>
<evidence type="ECO:0000256" key="1">
    <source>
        <dbReference type="SAM" id="MobiDB-lite"/>
    </source>
</evidence>
<gene>
    <name evidence="3" type="ORF">BRADI_4g03905v3</name>
</gene>
<dbReference type="FunCoup" id="A0A2K2CKB1">
    <property type="interactions" value="7"/>
</dbReference>
<dbReference type="Gramene" id="PNT62473">
    <property type="protein sequence ID" value="PNT62473"/>
    <property type="gene ID" value="BRADI_4g03905v3"/>
</dbReference>
<dbReference type="OrthoDB" id="600819at2759"/>
<dbReference type="InterPro" id="IPR032675">
    <property type="entry name" value="LRR_dom_sf"/>
</dbReference>
<feature type="region of interest" description="Disordered" evidence="1">
    <location>
        <begin position="24"/>
        <end position="49"/>
    </location>
</feature>
<reference evidence="3 4" key="1">
    <citation type="journal article" date="2010" name="Nature">
        <title>Genome sequencing and analysis of the model grass Brachypodium distachyon.</title>
        <authorList>
            <consortium name="International Brachypodium Initiative"/>
        </authorList>
    </citation>
    <scope>NUCLEOTIDE SEQUENCE [LARGE SCALE GENOMIC DNA]</scope>
    <source>
        <strain evidence="3 4">Bd21</strain>
    </source>
</reference>
<dbReference type="STRING" id="15368.A0A2K2CKB1"/>
<dbReference type="PANTHER" id="PTHR34145:SF71">
    <property type="entry name" value="F-BOX DOMAIN-CONTAINING PROTEIN"/>
    <property type="match status" value="1"/>
</dbReference>
<feature type="domain" description="At1g61320/AtMIF1 LRR" evidence="2">
    <location>
        <begin position="175"/>
        <end position="469"/>
    </location>
</feature>
<dbReference type="AlphaFoldDB" id="A0A2K2CKB1"/>
<evidence type="ECO:0000313" key="3">
    <source>
        <dbReference type="EMBL" id="PNT62473.1"/>
    </source>
</evidence>
<dbReference type="EnsemblPlants" id="PNT62473">
    <property type="protein sequence ID" value="PNT62473"/>
    <property type="gene ID" value="BRADI_4g03905v3"/>
</dbReference>
<dbReference type="PANTHER" id="PTHR34145">
    <property type="entry name" value="OS02G0105600 PROTEIN"/>
    <property type="match status" value="1"/>
</dbReference>
<evidence type="ECO:0000313" key="4">
    <source>
        <dbReference type="EnsemblPlants" id="PNT62473"/>
    </source>
</evidence>
<accession>A0A2K2CKB1</accession>
<sequence length="504" mass="55868">GLVVSLDERKASAGQKDCVATGSIASQGKRKGSPCQQEDSSQSGEEKGYPGPELPEAYIINFCLSHILIIGTCDCDSLKQSERHIHVGFHHLSLLPQLQPNAPSISPLQWDIWIQIHSLMPMRDAARATCVSRASLCSWRSHPNLTFSMKTLGLKGRVSENVEIAKDYATKLDHILKKHSGVGVKTFQLLDAPSCSVKDHYYLDSWLQMAVKPGIEELAISPSDGNGNSIRSLYLDCCAFQPTVGFGCLRSLTSLYLGMVRITGKGLGWLLSNSFALERFTLRCCSEIYRLKIPCHLRRLSYLEVLYCRELKVIESEAPNLSNMRVAAGFQLQLLLGGAESQLGSSMPNLETLSIESTKETVNRPTVSGRFLHLKYLMIYVTVDNSPRYDYVLLASLIDASPSLATLVLDVSQRRMEHVSIFEDPSGLRQLPEQTHAKLQNVQFSGFSSAKMIELTRHILAVSTSLKKLDHIVEALRAVLAIDMYIRPKVPSTVKLCVRAMPCC</sequence>
<proteinExistence type="predicted"/>
<name>A0A2K2CKB1_BRADI</name>
<dbReference type="Gene3D" id="3.80.10.10">
    <property type="entry name" value="Ribonuclease Inhibitor"/>
    <property type="match status" value="1"/>
</dbReference>
<dbReference type="EMBL" id="CM000883">
    <property type="protein sequence ID" value="PNT62473.1"/>
    <property type="molecule type" value="Genomic_DNA"/>
</dbReference>